<evidence type="ECO:0000313" key="8">
    <source>
        <dbReference type="EMBL" id="MBW7573479.1"/>
    </source>
</evidence>
<name>A0ABS7DQS0_9FIRM</name>
<dbReference type="Gene3D" id="3.30.70.120">
    <property type="match status" value="1"/>
</dbReference>
<dbReference type="CDD" id="cd16380">
    <property type="entry name" value="YitT_C"/>
    <property type="match status" value="1"/>
</dbReference>
<dbReference type="PIRSF" id="PIRSF006483">
    <property type="entry name" value="Membrane_protein_YitT"/>
    <property type="match status" value="1"/>
</dbReference>
<keyword evidence="2" id="KW-1003">Cell membrane</keyword>
<dbReference type="InterPro" id="IPR015867">
    <property type="entry name" value="N-reg_PII/ATP_PRibTrfase_C"/>
</dbReference>
<evidence type="ECO:0000313" key="9">
    <source>
        <dbReference type="Proteomes" id="UP000719942"/>
    </source>
</evidence>
<feature type="domain" description="DUF2179" evidence="7">
    <location>
        <begin position="230"/>
        <end position="284"/>
    </location>
</feature>
<evidence type="ECO:0000259" key="7">
    <source>
        <dbReference type="Pfam" id="PF10035"/>
    </source>
</evidence>
<evidence type="ECO:0000256" key="1">
    <source>
        <dbReference type="ARBA" id="ARBA00004651"/>
    </source>
</evidence>
<evidence type="ECO:0000256" key="6">
    <source>
        <dbReference type="SAM" id="Phobius"/>
    </source>
</evidence>
<dbReference type="Pfam" id="PF10035">
    <property type="entry name" value="DUF2179"/>
    <property type="match status" value="1"/>
</dbReference>
<keyword evidence="4 6" id="KW-1133">Transmembrane helix</keyword>
<evidence type="ECO:0000256" key="4">
    <source>
        <dbReference type="ARBA" id="ARBA00022989"/>
    </source>
</evidence>
<evidence type="ECO:0000256" key="2">
    <source>
        <dbReference type="ARBA" id="ARBA00022475"/>
    </source>
</evidence>
<sequence length="309" mass="33499">MLSETPKEKAIGILKDILFFVAGSLIYAVSVNVFTAPNQIAPGGITGVSTMINYLFQWPIGMTALLLNIPIFIWAIMEIGYKLVGKTIVATVFVSVAIDMVGKILPAYTGEKMLAAIFGGIIEGIGLSLVFMRGGTTGGTDLVARLLGRRLRNLSMGKLMLCVDMMIVIASAFVYGNIESALYATITIFVSTRLIDAMLYGTDTGTGKLLFIMSVKNDEIAQDILTDMDRGVTVLKSRGAYSGREGEVLLCAVRRYEVVKVKDIVRSHDHDAFMIIGDAGEISGEGFRQVKVEDKTLKELIAHANAKKK</sequence>
<feature type="transmembrane region" description="Helical" evidence="6">
    <location>
        <begin position="88"/>
        <end position="108"/>
    </location>
</feature>
<dbReference type="Pfam" id="PF02588">
    <property type="entry name" value="YitT_membrane"/>
    <property type="match status" value="1"/>
</dbReference>
<reference evidence="8 9" key="1">
    <citation type="submission" date="2021-03" db="EMBL/GenBank/DDBJ databases">
        <title>Caproiciproducens sp. nov. isolated from feces of cow.</title>
        <authorList>
            <person name="Choi J.-Y."/>
        </authorList>
    </citation>
    <scope>NUCLEOTIDE SEQUENCE [LARGE SCALE GENOMIC DNA]</scope>
    <source>
        <strain evidence="8 9">AGMB10547</strain>
    </source>
</reference>
<accession>A0ABS7DQS0</accession>
<organism evidence="8 9">
    <name type="scientific">Caproiciproducens faecalis</name>
    <dbReference type="NCBI Taxonomy" id="2820301"/>
    <lineage>
        <taxon>Bacteria</taxon>
        <taxon>Bacillati</taxon>
        <taxon>Bacillota</taxon>
        <taxon>Clostridia</taxon>
        <taxon>Eubacteriales</taxon>
        <taxon>Acutalibacteraceae</taxon>
        <taxon>Caproiciproducens</taxon>
    </lineage>
</organism>
<protein>
    <submittedName>
        <fullName evidence="8">YitT family protein</fullName>
    </submittedName>
</protein>
<keyword evidence="5 6" id="KW-0472">Membrane</keyword>
<dbReference type="EMBL" id="JAGFNZ010000004">
    <property type="protein sequence ID" value="MBW7573479.1"/>
    <property type="molecule type" value="Genomic_DNA"/>
</dbReference>
<keyword evidence="9" id="KW-1185">Reference proteome</keyword>
<feature type="transmembrane region" description="Helical" evidence="6">
    <location>
        <begin position="12"/>
        <end position="35"/>
    </location>
</feature>
<dbReference type="PANTHER" id="PTHR33545">
    <property type="entry name" value="UPF0750 MEMBRANE PROTEIN YITT-RELATED"/>
    <property type="match status" value="1"/>
</dbReference>
<dbReference type="Proteomes" id="UP000719942">
    <property type="component" value="Unassembled WGS sequence"/>
</dbReference>
<evidence type="ECO:0000256" key="3">
    <source>
        <dbReference type="ARBA" id="ARBA00022692"/>
    </source>
</evidence>
<gene>
    <name evidence="8" type="ORF">J5W02_11725</name>
</gene>
<dbReference type="PANTHER" id="PTHR33545:SF5">
    <property type="entry name" value="UPF0750 MEMBRANE PROTEIN YITT"/>
    <property type="match status" value="1"/>
</dbReference>
<dbReference type="InterPro" id="IPR003740">
    <property type="entry name" value="YitT"/>
</dbReference>
<dbReference type="RefSeq" id="WP_219965871.1">
    <property type="nucleotide sequence ID" value="NZ_JAGFNZ010000004.1"/>
</dbReference>
<comment type="subcellular location">
    <subcellularLocation>
        <location evidence="1">Cell membrane</location>
        <topology evidence="1">Multi-pass membrane protein</topology>
    </subcellularLocation>
</comment>
<keyword evidence="3 6" id="KW-0812">Transmembrane</keyword>
<proteinExistence type="predicted"/>
<dbReference type="InterPro" id="IPR019264">
    <property type="entry name" value="DUF2179"/>
</dbReference>
<feature type="transmembrane region" description="Helical" evidence="6">
    <location>
        <begin position="114"/>
        <end position="135"/>
    </location>
</feature>
<evidence type="ECO:0000256" key="5">
    <source>
        <dbReference type="ARBA" id="ARBA00023136"/>
    </source>
</evidence>
<comment type="caution">
    <text evidence="8">The sequence shown here is derived from an EMBL/GenBank/DDBJ whole genome shotgun (WGS) entry which is preliminary data.</text>
</comment>
<dbReference type="InterPro" id="IPR051461">
    <property type="entry name" value="UPF0750_membrane"/>
</dbReference>
<feature type="transmembrane region" description="Helical" evidence="6">
    <location>
        <begin position="55"/>
        <end position="76"/>
    </location>
</feature>